<organism evidence="1 4">
    <name type="scientific">Pectobacterium parmentieri</name>
    <dbReference type="NCBI Taxonomy" id="1905730"/>
    <lineage>
        <taxon>Bacteria</taxon>
        <taxon>Pseudomonadati</taxon>
        <taxon>Pseudomonadota</taxon>
        <taxon>Gammaproteobacteria</taxon>
        <taxon>Enterobacterales</taxon>
        <taxon>Pectobacteriaceae</taxon>
        <taxon>Pectobacterium</taxon>
    </lineage>
</organism>
<gene>
    <name evidence="1" type="ordered locus">W5S_0539</name>
    <name evidence="3" type="ORF">C5E00_20695</name>
    <name evidence="2" type="ORF">F6Q06_19410</name>
</gene>
<protein>
    <submittedName>
        <fullName evidence="1">Uncharacterized protein</fullName>
    </submittedName>
</protein>
<dbReference type="GeneID" id="45850932"/>
<dbReference type="OrthoDB" id="7067797at2"/>
<keyword evidence="6" id="KW-1185">Reference proteome</keyword>
<reference evidence="1 4" key="1">
    <citation type="journal article" date="2012" name="J. Bacteriol.">
        <title>Genome sequence of Pectobacterium sp. strain SCC3193.</title>
        <authorList>
            <person name="Koskinen J.P."/>
            <person name="Laine P."/>
            <person name="Niemi O."/>
            <person name="Nykyri J."/>
            <person name="Harjunpaa H."/>
            <person name="Auvinen P."/>
            <person name="Paulin L."/>
            <person name="Pirhonen M."/>
            <person name="Palva T."/>
            <person name="Holm L."/>
        </authorList>
    </citation>
    <scope>NUCLEOTIDE SEQUENCE [LARGE SCALE GENOMIC DNA]</scope>
    <source>
        <strain evidence="1 4">SCC3193</strain>
    </source>
</reference>
<accession>A0A0H3I486</accession>
<sequence length="124" mass="14793">MKNNYSFKSLLEKDPYDLIDKNELFFKMRNLTMDGNIYHLDGIKEIEKDLNDEFYFIIHNIVSYKGNTPFLKGLFFITSKQSLVNFLEKSIEVDDLRNLLISPKFKDEPRYVIQINDGAFYLYK</sequence>
<dbReference type="Proteomes" id="UP001194579">
    <property type="component" value="Unassembled WGS sequence"/>
</dbReference>
<proteinExistence type="predicted"/>
<evidence type="ECO:0000313" key="6">
    <source>
        <dbReference type="Proteomes" id="UP001194579"/>
    </source>
</evidence>
<dbReference type="HOGENOM" id="CLU_2001678_0_0_6"/>
<evidence type="ECO:0000313" key="5">
    <source>
        <dbReference type="Proteomes" id="UP000269665"/>
    </source>
</evidence>
<dbReference type="EMBL" id="CP003415">
    <property type="protein sequence ID" value="AFI88665.1"/>
    <property type="molecule type" value="Genomic_DNA"/>
</dbReference>
<evidence type="ECO:0000313" key="3">
    <source>
        <dbReference type="EMBL" id="RKO79007.1"/>
    </source>
</evidence>
<dbReference type="KEGG" id="pec:W5S_0539"/>
<dbReference type="Proteomes" id="UP000008044">
    <property type="component" value="Chromosome"/>
</dbReference>
<reference evidence="1" key="2">
    <citation type="submission" date="2012-03" db="EMBL/GenBank/DDBJ databases">
        <authorList>
            <person name="Koskinen P."/>
            <person name="Laine P."/>
            <person name="Niemi O."/>
            <person name="Nykyri J."/>
            <person name="Harjunpaa H."/>
            <person name="Auvinen P."/>
            <person name="Paulin L."/>
            <person name="Pirhonen M."/>
            <person name="Palva T."/>
            <person name="Holm L."/>
        </authorList>
    </citation>
    <scope>NUCLEOTIDE SEQUENCE</scope>
    <source>
        <strain evidence="1">SCC3193</strain>
    </source>
</reference>
<reference evidence="3 5" key="3">
    <citation type="journal article" date="2018" name="BMC Genomics">
        <title>High genomic variability in the plant pathogenic bacterium Pectobacterium parmentieri deciphered from de novo assembled complete genomes.</title>
        <authorList>
            <person name="Zoledowska S."/>
            <person name="Motyka-Pomagruk A."/>
            <person name="Sledz W."/>
            <person name="Mengoni A."/>
            <person name="Lojkowska E."/>
        </authorList>
    </citation>
    <scope>NUCLEOTIDE SEQUENCE [LARGE SCALE GENOMIC DNA]</scope>
    <source>
        <strain evidence="3 5">IFB5626</strain>
    </source>
</reference>
<dbReference type="KEGG" id="ppar:A8F97_15820"/>
<evidence type="ECO:0000313" key="4">
    <source>
        <dbReference type="Proteomes" id="UP000008044"/>
    </source>
</evidence>
<dbReference type="RefSeq" id="WP_012822289.1">
    <property type="nucleotide sequence ID" value="NC_017845.1"/>
</dbReference>
<evidence type="ECO:0000313" key="2">
    <source>
        <dbReference type="EMBL" id="MBI0556637.1"/>
    </source>
</evidence>
<dbReference type="Proteomes" id="UP000269665">
    <property type="component" value="Unassembled WGS sequence"/>
</dbReference>
<dbReference type="EMBL" id="WABS01000049">
    <property type="protein sequence ID" value="MBI0556637.1"/>
    <property type="molecule type" value="Genomic_DNA"/>
</dbReference>
<reference evidence="2" key="5">
    <citation type="submission" date="2024-05" db="EMBL/GenBank/DDBJ databases">
        <title>Identification of Pectobacterium versatile causing blackleg of potato from New York State with a whole genome sequencing approach.</title>
        <authorList>
            <person name="Ma X."/>
            <person name="Swingle B."/>
        </authorList>
    </citation>
    <scope>NUCLEOTIDE SEQUENCE</scope>
    <source>
        <strain evidence="2">NY1588A</strain>
    </source>
</reference>
<evidence type="ECO:0000313" key="1">
    <source>
        <dbReference type="EMBL" id="AFI88665.1"/>
    </source>
</evidence>
<dbReference type="eggNOG" id="ENOG5031HX0">
    <property type="taxonomic scope" value="Bacteria"/>
</dbReference>
<dbReference type="EMBL" id="PSZG01000001">
    <property type="protein sequence ID" value="RKO79007.1"/>
    <property type="molecule type" value="Genomic_DNA"/>
</dbReference>
<dbReference type="AlphaFoldDB" id="A0A0H3I486"/>
<reference evidence="6" key="4">
    <citation type="submission" date="2023-07" db="EMBL/GenBank/DDBJ databases">
        <title>Identification of Pectobacterium versatile causing blackleg of potato from New York State with a whole genome sequencing approach.</title>
        <authorList>
            <person name="Ma X."/>
            <person name="Swingle B."/>
        </authorList>
    </citation>
    <scope>NUCLEOTIDE SEQUENCE [LARGE SCALE GENOMIC DNA]</scope>
    <source>
        <strain evidence="6">NY1588A</strain>
    </source>
</reference>
<name>A0A0H3I486_PECPM</name>